<feature type="compositionally biased region" description="Basic residues" evidence="1">
    <location>
        <begin position="280"/>
        <end position="294"/>
    </location>
</feature>
<dbReference type="AlphaFoldDB" id="A0A9P0A8Q2"/>
<accession>A0A9P0A8Q2</accession>
<dbReference type="Proteomes" id="UP001152759">
    <property type="component" value="Chromosome 3"/>
</dbReference>
<feature type="compositionally biased region" description="Pro residues" evidence="1">
    <location>
        <begin position="317"/>
        <end position="328"/>
    </location>
</feature>
<keyword evidence="3" id="KW-1185">Reference proteome</keyword>
<proteinExistence type="predicted"/>
<feature type="compositionally biased region" description="Basic residues" evidence="1">
    <location>
        <begin position="214"/>
        <end position="238"/>
    </location>
</feature>
<organism evidence="2 3">
    <name type="scientific">Bemisia tabaci</name>
    <name type="common">Sweetpotato whitefly</name>
    <name type="synonym">Aleurodes tabaci</name>
    <dbReference type="NCBI Taxonomy" id="7038"/>
    <lineage>
        <taxon>Eukaryota</taxon>
        <taxon>Metazoa</taxon>
        <taxon>Ecdysozoa</taxon>
        <taxon>Arthropoda</taxon>
        <taxon>Hexapoda</taxon>
        <taxon>Insecta</taxon>
        <taxon>Pterygota</taxon>
        <taxon>Neoptera</taxon>
        <taxon>Paraneoptera</taxon>
        <taxon>Hemiptera</taxon>
        <taxon>Sternorrhyncha</taxon>
        <taxon>Aleyrodoidea</taxon>
        <taxon>Aleyrodidae</taxon>
        <taxon>Aleyrodinae</taxon>
        <taxon>Bemisia</taxon>
    </lineage>
</organism>
<evidence type="ECO:0000313" key="3">
    <source>
        <dbReference type="Proteomes" id="UP001152759"/>
    </source>
</evidence>
<feature type="compositionally biased region" description="Low complexity" evidence="1">
    <location>
        <begin position="269"/>
        <end position="279"/>
    </location>
</feature>
<feature type="region of interest" description="Disordered" evidence="1">
    <location>
        <begin position="206"/>
        <end position="426"/>
    </location>
</feature>
<sequence length="426" mass="48033">MKEGLPSCEYMALPCELTYRMLKVFRFHHLIWIFSSLLQFVSSTNAEGAKQISIMCSYVDHGIIWCSKLAGETVEHWVSFLDETIDDGTANGTLVDLLRGLKTGDPNQKFLLTCVEKEKEDESSELRSCHKNDRSASNETKMPSDFDSSHELAPGVTVPENVHLIFVDFDVNDVTETHQLQARQCNKPGRSPRDANRCAMEIMRQRWQQGQYRRSPRRVIRSRSGSRTKSLRQQRTVRRTYSSPNGKQYSRITTTTRTSPNGRRQTVVRRTNSRSPQRNNRSRGRSPPPKRRSPQRASSGTNASFQKAPSFSAPPRQQSPPRQPPPNQQIPFEMDYPESPPTRDRPLTAAELLAPNNSLPSDHVEDDLPTDGTPPVARERLSEPVDADAVTAQLMSLLEKNGGGQDGGGQDEDRQGDGRLDEDLMF</sequence>
<feature type="region of interest" description="Disordered" evidence="1">
    <location>
        <begin position="123"/>
        <end position="153"/>
    </location>
</feature>
<protein>
    <submittedName>
        <fullName evidence="2">Uncharacterized protein</fullName>
    </submittedName>
</protein>
<feature type="compositionally biased region" description="Basic and acidic residues" evidence="1">
    <location>
        <begin position="123"/>
        <end position="150"/>
    </location>
</feature>
<reference evidence="2" key="1">
    <citation type="submission" date="2021-12" db="EMBL/GenBank/DDBJ databases">
        <authorList>
            <person name="King R."/>
        </authorList>
    </citation>
    <scope>NUCLEOTIDE SEQUENCE</scope>
</reference>
<gene>
    <name evidence="2" type="ORF">BEMITA_LOCUS5671</name>
</gene>
<name>A0A9P0A8Q2_BEMTA</name>
<feature type="compositionally biased region" description="Polar residues" evidence="1">
    <location>
        <begin position="239"/>
        <end position="264"/>
    </location>
</feature>
<feature type="compositionally biased region" description="Basic and acidic residues" evidence="1">
    <location>
        <begin position="411"/>
        <end position="426"/>
    </location>
</feature>
<evidence type="ECO:0000256" key="1">
    <source>
        <dbReference type="SAM" id="MobiDB-lite"/>
    </source>
</evidence>
<evidence type="ECO:0000313" key="2">
    <source>
        <dbReference type="EMBL" id="CAH0386577.1"/>
    </source>
</evidence>
<dbReference type="EMBL" id="OU963864">
    <property type="protein sequence ID" value="CAH0386577.1"/>
    <property type="molecule type" value="Genomic_DNA"/>
</dbReference>